<evidence type="ECO:0000256" key="2">
    <source>
        <dbReference type="ARBA" id="ARBA00008276"/>
    </source>
</evidence>
<protein>
    <recommendedName>
        <fullName evidence="3">tetrahydrofolate synthase</fullName>
        <ecNumber evidence="3">6.3.2.17</ecNumber>
    </recommendedName>
    <alternativeName>
        <fullName evidence="11">Folylpoly-gamma-glutamate synthetase</fullName>
    </alternativeName>
    <alternativeName>
        <fullName evidence="10">Tetrahydrofolylpolyglutamate synthase</fullName>
    </alternativeName>
</protein>
<keyword evidence="6" id="KW-0479">Metal-binding</keyword>
<sequence length="657" mass="71807">MATSCRTAGSTRRQASGSQQIGDLLHVWQKKDRRRRALGMHARDREGQWERAESSGNRASGDATGAEADIDRGADPHGPRYPLAAPSTHGGSTALARDATTNEDYESAVAALMSPVHQASTPAAIREASARRRNTLVDMTTYLNRIGIDLSGDGRVPGAAPPMVIHVTGTKGKGSTLSFCESIMRNAHGLNTGLFTSPHLVTIRERIRINGVPLSKETFAKVYWKLRLKFESCCVDGPEKEDEGAALPNLPLLPGYFRMLTLMAIYTFYHHVKPKLDVILVEVGMGGRYDATNVFEPRASSYRLTRGVTVIDYDHTRVLGSTLEQIAWEKAGIYASDKVDKIGPADGGYEGFANSSNATSRWDSIDNVFASASNTREVLGVLERVANENLCRLDTVGDGVTSSSDLGIGGDHQRGNAALAMALCKHATRDMPKVTEERVRGALSKTTWPGRCQTLPLDRSPSIRLRCDGAHTPVSMNACLDWFVDVSGRRRPSCRHRALVFNCSHERNPLPLLHSLRTRVAFDSVYFCRADFERPSAVPKRLEEGWLREPLTRDQKGKSITLADMMAVIPSTKLEAESWQMILSNIWQVLDEYRSEGDVASPEPVAGLLVKDALDDIRQVQADSIEVLVTGSLYLVGSALVAAGWEEGESGGDIHAV</sequence>
<keyword evidence="15" id="KW-1185">Reference proteome</keyword>
<keyword evidence="5" id="KW-0436">Ligase</keyword>
<dbReference type="GO" id="GO:0046872">
    <property type="term" value="F:metal ion binding"/>
    <property type="evidence" value="ECO:0007669"/>
    <property type="project" value="UniProtKB-KW"/>
</dbReference>
<dbReference type="Gene3D" id="3.40.1190.10">
    <property type="entry name" value="Mur-like, catalytic domain"/>
    <property type="match status" value="1"/>
</dbReference>
<evidence type="ECO:0000256" key="11">
    <source>
        <dbReference type="ARBA" id="ARBA00030876"/>
    </source>
</evidence>
<dbReference type="PROSITE" id="PS01011">
    <property type="entry name" value="FOLYLPOLYGLU_SYNT_1"/>
    <property type="match status" value="1"/>
</dbReference>
<dbReference type="eggNOG" id="KOG2525">
    <property type="taxonomic scope" value="Eukaryota"/>
</dbReference>
<evidence type="ECO:0000256" key="13">
    <source>
        <dbReference type="SAM" id="MobiDB-lite"/>
    </source>
</evidence>
<dbReference type="SUPFAM" id="SSF53244">
    <property type="entry name" value="MurD-like peptide ligases, peptide-binding domain"/>
    <property type="match status" value="1"/>
</dbReference>
<dbReference type="SUPFAM" id="SSF53623">
    <property type="entry name" value="MurD-like peptide ligases, catalytic domain"/>
    <property type="match status" value="1"/>
</dbReference>
<evidence type="ECO:0000256" key="1">
    <source>
        <dbReference type="ARBA" id="ARBA00005150"/>
    </source>
</evidence>
<evidence type="ECO:0000256" key="6">
    <source>
        <dbReference type="ARBA" id="ARBA00022723"/>
    </source>
</evidence>
<evidence type="ECO:0000256" key="8">
    <source>
        <dbReference type="ARBA" id="ARBA00022840"/>
    </source>
</evidence>
<feature type="region of interest" description="Disordered" evidence="13">
    <location>
        <begin position="39"/>
        <end position="95"/>
    </location>
</feature>
<evidence type="ECO:0000256" key="7">
    <source>
        <dbReference type="ARBA" id="ARBA00022741"/>
    </source>
</evidence>
<comment type="catalytic activity">
    <reaction evidence="12">
        <text>(6S)-5,6,7,8-tetrahydrofolyl-(gamma-L-Glu)(n) + L-glutamate + ATP = (6S)-5,6,7,8-tetrahydrofolyl-(gamma-L-Glu)(n+1) + ADP + phosphate + H(+)</text>
        <dbReference type="Rhea" id="RHEA:10580"/>
        <dbReference type="Rhea" id="RHEA-COMP:14738"/>
        <dbReference type="Rhea" id="RHEA-COMP:14740"/>
        <dbReference type="ChEBI" id="CHEBI:15378"/>
        <dbReference type="ChEBI" id="CHEBI:29985"/>
        <dbReference type="ChEBI" id="CHEBI:30616"/>
        <dbReference type="ChEBI" id="CHEBI:43474"/>
        <dbReference type="ChEBI" id="CHEBI:141005"/>
        <dbReference type="ChEBI" id="CHEBI:456216"/>
        <dbReference type="EC" id="6.3.2.17"/>
    </reaction>
</comment>
<dbReference type="EMBL" id="AGNL01013028">
    <property type="protein sequence ID" value="EJK67482.1"/>
    <property type="molecule type" value="Genomic_DNA"/>
</dbReference>
<accession>K0TAD4</accession>
<dbReference type="AlphaFoldDB" id="K0TAD4"/>
<feature type="region of interest" description="Disordered" evidence="13">
    <location>
        <begin position="1"/>
        <end position="23"/>
    </location>
</feature>
<organism evidence="14 15">
    <name type="scientific">Thalassiosira oceanica</name>
    <name type="common">Marine diatom</name>
    <dbReference type="NCBI Taxonomy" id="159749"/>
    <lineage>
        <taxon>Eukaryota</taxon>
        <taxon>Sar</taxon>
        <taxon>Stramenopiles</taxon>
        <taxon>Ochrophyta</taxon>
        <taxon>Bacillariophyta</taxon>
        <taxon>Coscinodiscophyceae</taxon>
        <taxon>Thalassiosirophycidae</taxon>
        <taxon>Thalassiosirales</taxon>
        <taxon>Thalassiosiraceae</taxon>
        <taxon>Thalassiosira</taxon>
    </lineage>
</organism>
<dbReference type="OrthoDB" id="5212574at2759"/>
<comment type="similarity">
    <text evidence="2">Belongs to the folylpolyglutamate synthase family.</text>
</comment>
<dbReference type="InterPro" id="IPR036615">
    <property type="entry name" value="Mur_ligase_C_dom_sf"/>
</dbReference>
<proteinExistence type="inferred from homology"/>
<dbReference type="InterPro" id="IPR018109">
    <property type="entry name" value="Folylpolyglutamate_synth_CS"/>
</dbReference>
<reference evidence="14 15" key="1">
    <citation type="journal article" date="2012" name="Genome Biol.">
        <title>Genome and low-iron response of an oceanic diatom adapted to chronic iron limitation.</title>
        <authorList>
            <person name="Lommer M."/>
            <person name="Specht M."/>
            <person name="Roy A.S."/>
            <person name="Kraemer L."/>
            <person name="Andreson R."/>
            <person name="Gutowska M.A."/>
            <person name="Wolf J."/>
            <person name="Bergner S.V."/>
            <person name="Schilhabel M.B."/>
            <person name="Klostermeier U.C."/>
            <person name="Beiko R.G."/>
            <person name="Rosenstiel P."/>
            <person name="Hippler M."/>
            <person name="Laroche J."/>
        </authorList>
    </citation>
    <scope>NUCLEOTIDE SEQUENCE [LARGE SCALE GENOMIC DNA]</scope>
    <source>
        <strain evidence="14 15">CCMP1005</strain>
    </source>
</reference>
<dbReference type="GO" id="GO:0005524">
    <property type="term" value="F:ATP binding"/>
    <property type="evidence" value="ECO:0007669"/>
    <property type="project" value="UniProtKB-KW"/>
</dbReference>
<keyword evidence="7" id="KW-0547">Nucleotide-binding</keyword>
<dbReference type="Proteomes" id="UP000266841">
    <property type="component" value="Unassembled WGS sequence"/>
</dbReference>
<feature type="compositionally biased region" description="Polar residues" evidence="13">
    <location>
        <begin position="1"/>
        <end position="21"/>
    </location>
</feature>
<dbReference type="EC" id="6.3.2.17" evidence="3"/>
<dbReference type="InterPro" id="IPR001645">
    <property type="entry name" value="Folylpolyglutamate_synth"/>
</dbReference>
<dbReference type="Gene3D" id="3.90.190.20">
    <property type="entry name" value="Mur ligase, C-terminal domain"/>
    <property type="match status" value="1"/>
</dbReference>
<evidence type="ECO:0000256" key="3">
    <source>
        <dbReference type="ARBA" id="ARBA00013025"/>
    </source>
</evidence>
<keyword evidence="9" id="KW-0460">Magnesium</keyword>
<dbReference type="GO" id="GO:0005829">
    <property type="term" value="C:cytosol"/>
    <property type="evidence" value="ECO:0007669"/>
    <property type="project" value="TreeGrafter"/>
</dbReference>
<dbReference type="PANTHER" id="PTHR11136">
    <property type="entry name" value="FOLYLPOLYGLUTAMATE SYNTHASE-RELATED"/>
    <property type="match status" value="1"/>
</dbReference>
<gene>
    <name evidence="14" type="ORF">THAOC_11476</name>
</gene>
<evidence type="ECO:0000256" key="4">
    <source>
        <dbReference type="ARBA" id="ARBA00022563"/>
    </source>
</evidence>
<evidence type="ECO:0000256" key="5">
    <source>
        <dbReference type="ARBA" id="ARBA00022598"/>
    </source>
</evidence>
<name>K0TAD4_THAOC</name>
<comment type="pathway">
    <text evidence="1">Cofactor biosynthesis; tetrahydrofolylpolyglutamate biosynthesis.</text>
</comment>
<keyword evidence="8" id="KW-0067">ATP-binding</keyword>
<evidence type="ECO:0000256" key="12">
    <source>
        <dbReference type="ARBA" id="ARBA00047493"/>
    </source>
</evidence>
<dbReference type="GO" id="GO:0004326">
    <property type="term" value="F:tetrahydrofolylpolyglutamate synthase activity"/>
    <property type="evidence" value="ECO:0007669"/>
    <property type="project" value="UniProtKB-EC"/>
</dbReference>
<evidence type="ECO:0000313" key="15">
    <source>
        <dbReference type="Proteomes" id="UP000266841"/>
    </source>
</evidence>
<dbReference type="NCBIfam" id="TIGR01499">
    <property type="entry name" value="folC"/>
    <property type="match status" value="1"/>
</dbReference>
<dbReference type="GO" id="GO:0006730">
    <property type="term" value="P:one-carbon metabolic process"/>
    <property type="evidence" value="ECO:0007669"/>
    <property type="project" value="UniProtKB-KW"/>
</dbReference>
<dbReference type="PANTHER" id="PTHR11136:SF5">
    <property type="entry name" value="FOLYLPOLYGLUTAMATE SYNTHASE, MITOCHONDRIAL"/>
    <property type="match status" value="1"/>
</dbReference>
<feature type="compositionally biased region" description="Basic and acidic residues" evidence="13">
    <location>
        <begin position="41"/>
        <end position="53"/>
    </location>
</feature>
<evidence type="ECO:0000256" key="10">
    <source>
        <dbReference type="ARBA" id="ARBA00030592"/>
    </source>
</evidence>
<comment type="caution">
    <text evidence="14">The sequence shown here is derived from an EMBL/GenBank/DDBJ whole genome shotgun (WGS) entry which is preliminary data.</text>
</comment>
<keyword evidence="4" id="KW-0554">One-carbon metabolism</keyword>
<dbReference type="GO" id="GO:0005739">
    <property type="term" value="C:mitochondrion"/>
    <property type="evidence" value="ECO:0007669"/>
    <property type="project" value="TreeGrafter"/>
</dbReference>
<dbReference type="InterPro" id="IPR036565">
    <property type="entry name" value="Mur-like_cat_sf"/>
</dbReference>
<evidence type="ECO:0000313" key="14">
    <source>
        <dbReference type="EMBL" id="EJK67482.1"/>
    </source>
</evidence>
<feature type="compositionally biased region" description="Basic and acidic residues" evidence="13">
    <location>
        <begin position="69"/>
        <end position="78"/>
    </location>
</feature>
<evidence type="ECO:0000256" key="9">
    <source>
        <dbReference type="ARBA" id="ARBA00022842"/>
    </source>
</evidence>
<dbReference type="OMA" id="ESLDCCM"/>